<protein>
    <recommendedName>
        <fullName evidence="2">TIR domain-containing protein</fullName>
    </recommendedName>
</protein>
<dbReference type="KEGG" id="tput:QJT81_05090"/>
<evidence type="ECO:0008006" key="2">
    <source>
        <dbReference type="Google" id="ProtNLM"/>
    </source>
</evidence>
<dbReference type="EMBL" id="CP124756">
    <property type="protein sequence ID" value="WGZ95364.1"/>
    <property type="molecule type" value="Genomic_DNA"/>
</dbReference>
<proteinExistence type="predicted"/>
<gene>
    <name evidence="1" type="ORF">QJT81_05090</name>
</gene>
<dbReference type="AlphaFoldDB" id="A0AA95HIU3"/>
<name>A0AA95HIU3_9GAMM</name>
<evidence type="ECO:0000313" key="1">
    <source>
        <dbReference type="EMBL" id="WGZ95364.1"/>
    </source>
</evidence>
<reference evidence="1" key="1">
    <citation type="journal article" date="2023" name="Int. J. Mol. Sci.">
        <title>Metagenomics Revealed a New Genus 'Candidatus Thiocaldithrix dubininis' gen. nov., sp. nov. and a New Species 'Candidatus Thiothrix putei' sp. nov. in the Family Thiotrichaceae, Some Members of Which Have Traits of Both Na+- and H+-Motive Energetics.</title>
        <authorList>
            <person name="Ravin N.V."/>
            <person name="Muntyan M.S."/>
            <person name="Smolyakov D.D."/>
            <person name="Rudenko T.S."/>
            <person name="Beletsky A.V."/>
            <person name="Mardanov A.V."/>
            <person name="Grabovich M.Y."/>
        </authorList>
    </citation>
    <scope>NUCLEOTIDE SEQUENCE</scope>
    <source>
        <strain evidence="1">GKL-02</strain>
    </source>
</reference>
<dbReference type="Proteomes" id="UP001301326">
    <property type="component" value="Chromosome"/>
</dbReference>
<accession>A0AA95HIU3</accession>
<sequence>MPKAFISYARDGSYGENLAAEIQQQLQAAGFAVFSEFKIAGRAAATLVVYSR</sequence>
<reference evidence="1" key="2">
    <citation type="submission" date="2023-04" db="EMBL/GenBank/DDBJ databases">
        <authorList>
            <person name="Beletskiy A.V."/>
            <person name="Mardanov A.V."/>
            <person name="Ravin N.V."/>
        </authorList>
    </citation>
    <scope>NUCLEOTIDE SEQUENCE</scope>
    <source>
        <strain evidence="1">GKL-02</strain>
    </source>
</reference>
<organism evidence="1">
    <name type="scientific">Candidatus Thiothrix putei</name>
    <dbReference type="NCBI Taxonomy" id="3080811"/>
    <lineage>
        <taxon>Bacteria</taxon>
        <taxon>Pseudomonadati</taxon>
        <taxon>Pseudomonadota</taxon>
        <taxon>Gammaproteobacteria</taxon>
        <taxon>Thiotrichales</taxon>
        <taxon>Thiotrichaceae</taxon>
        <taxon>Thiothrix</taxon>
    </lineage>
</organism>